<dbReference type="Pfam" id="PF01841">
    <property type="entry name" value="Transglut_core"/>
    <property type="match status" value="1"/>
</dbReference>
<feature type="transmembrane region" description="Helical" evidence="2">
    <location>
        <begin position="659"/>
        <end position="676"/>
    </location>
</feature>
<dbReference type="AlphaFoldDB" id="A0A9J6QUI4"/>
<evidence type="ECO:0000259" key="3">
    <source>
        <dbReference type="SMART" id="SM00460"/>
    </source>
</evidence>
<evidence type="ECO:0000313" key="4">
    <source>
        <dbReference type="EMBL" id="MCU7378503.1"/>
    </source>
</evidence>
<feature type="transmembrane region" description="Helical" evidence="2">
    <location>
        <begin position="29"/>
        <end position="47"/>
    </location>
</feature>
<dbReference type="SMART" id="SM00460">
    <property type="entry name" value="TGc"/>
    <property type="match status" value="1"/>
</dbReference>
<proteinExistence type="predicted"/>
<feature type="transmembrane region" description="Helical" evidence="2">
    <location>
        <begin position="167"/>
        <end position="183"/>
    </location>
</feature>
<dbReference type="SUPFAM" id="SSF54001">
    <property type="entry name" value="Cysteine proteinases"/>
    <property type="match status" value="1"/>
</dbReference>
<reference evidence="4" key="1">
    <citation type="submission" date="2022-09" db="EMBL/GenBank/DDBJ databases">
        <title>Culturomic study of gut microbiota in children with autism spectrum disorder.</title>
        <authorList>
            <person name="Efimov B.A."/>
            <person name="Chaplin A.V."/>
            <person name="Sokolova S.R."/>
            <person name="Pikina A.P."/>
            <person name="Korzhanova M."/>
            <person name="Belova V."/>
            <person name="Korostin D."/>
        </authorList>
    </citation>
    <scope>NUCLEOTIDE SEQUENCE</scope>
    <source>
        <strain evidence="4">ASD5510</strain>
    </source>
</reference>
<organism evidence="4 5">
    <name type="scientific">Hominibacterium faecale</name>
    <dbReference type="NCBI Taxonomy" id="2839743"/>
    <lineage>
        <taxon>Bacteria</taxon>
        <taxon>Bacillati</taxon>
        <taxon>Bacillota</taxon>
        <taxon>Clostridia</taxon>
        <taxon>Peptostreptococcales</taxon>
        <taxon>Anaerovoracaceae</taxon>
        <taxon>Hominibacterium</taxon>
    </lineage>
</organism>
<evidence type="ECO:0000256" key="2">
    <source>
        <dbReference type="SAM" id="Phobius"/>
    </source>
</evidence>
<keyword evidence="5" id="KW-1185">Reference proteome</keyword>
<feature type="transmembrane region" description="Helical" evidence="2">
    <location>
        <begin position="230"/>
        <end position="249"/>
    </location>
</feature>
<evidence type="ECO:0000256" key="1">
    <source>
        <dbReference type="SAM" id="MobiDB-lite"/>
    </source>
</evidence>
<feature type="transmembrane region" description="Helical" evidence="2">
    <location>
        <begin position="189"/>
        <end position="209"/>
    </location>
</feature>
<sequence>MNWMKEKTQTSMELNQITEQDKSHPRRRVVFELLLAAGLSVGCWYTYFSMFPSPVDPMINMLLIAGLPIGLYLLCRNPFLGRFLVFYVFLLTAIYFVLAYQAVWNGFLVMVNIIIQVLNDQLNAGLIPFELTGDTADWGKDVLLAVIPVILLASMGIAHSIYHKEPLLGFVLTALPVMVGLCLKVGPSIWLLILLMLGWTGLLVLSAVARPVSRKKRKPIYIQNEKNSPLPYIFLGVTTALLLCYVLVFSGDDYRPPQSVDGAKASVVAAQEHLRYDKLQGDEIDQLSRGDLNSAHPLAYTENTVLTLNMLLPRAMYLRGFAGGDFAGGKWAPAPEGAYSGEYTGMIEWLEQKDFYPWMQQDRLYRMSKDYDFVSVKAENVNGSSKYLYLPYEAAVSGDTMPDQVRYIKDYGAFAKGLRGQRDYSFKTFLPKFEDYNEKALTGWLSELKGSPDWNDYAEPESVYRRYVYDTYLYVSDEDAEALKSSGIDQCVGKTIEYTLHHIRSKFDESFTYDVEQDKAPEGKDQLAYFMEHSKAGNDMYFATAAALMFRQAGIPARYAEGYYLSPDYMKLYTQMDDVTMDIPDSLAHSWVEIYIDEIGWFPVEVIPGFYDMEKQQTKETQEDEKIEEEKQKSYEDEAPQNDQPEQDKQEQDKSISPWWFAGLALLLLIALYEVLGRMRIRRLLASFGNVGNKENVYAMYKYVTKVMAFDHHPIPANPYDKLEEVGSAYDAVTEIRFAQFLRLINDVRFGERNLSQEEHKKIAAYAKAAGRHIYSTQKRGKKFLMKFILFYV</sequence>
<dbReference type="InterPro" id="IPR002931">
    <property type="entry name" value="Transglutaminase-like"/>
</dbReference>
<dbReference type="Proteomes" id="UP001065549">
    <property type="component" value="Unassembled WGS sequence"/>
</dbReference>
<feature type="transmembrane region" description="Helical" evidence="2">
    <location>
        <begin position="84"/>
        <end position="103"/>
    </location>
</feature>
<evidence type="ECO:0000313" key="5">
    <source>
        <dbReference type="Proteomes" id="UP001065549"/>
    </source>
</evidence>
<dbReference type="InterPro" id="IPR052901">
    <property type="entry name" value="Bact_TGase-like"/>
</dbReference>
<feature type="transmembrane region" description="Helical" evidence="2">
    <location>
        <begin position="142"/>
        <end position="162"/>
    </location>
</feature>
<dbReference type="EMBL" id="JAOSHN010000003">
    <property type="protein sequence ID" value="MCU7378503.1"/>
    <property type="molecule type" value="Genomic_DNA"/>
</dbReference>
<name>A0A9J6QUI4_9FIRM</name>
<dbReference type="PANTHER" id="PTHR42736:SF1">
    <property type="entry name" value="PROTEIN-GLUTAMINE GAMMA-GLUTAMYLTRANSFERASE"/>
    <property type="match status" value="1"/>
</dbReference>
<keyword evidence="2" id="KW-0812">Transmembrane</keyword>
<keyword evidence="2" id="KW-0472">Membrane</keyword>
<feature type="region of interest" description="Disordered" evidence="1">
    <location>
        <begin position="617"/>
        <end position="652"/>
    </location>
</feature>
<dbReference type="RefSeq" id="WP_253019918.1">
    <property type="nucleotide sequence ID" value="NZ_JAOSHN010000003.1"/>
</dbReference>
<accession>A0A9J6QUI4</accession>
<protein>
    <submittedName>
        <fullName evidence="4">Transglutaminase-like domain-containing protein</fullName>
    </submittedName>
</protein>
<dbReference type="Gene3D" id="3.10.620.30">
    <property type="match status" value="1"/>
</dbReference>
<gene>
    <name evidence="4" type="ORF">OBO34_09040</name>
</gene>
<keyword evidence="2" id="KW-1133">Transmembrane helix</keyword>
<comment type="caution">
    <text evidence="4">The sequence shown here is derived from an EMBL/GenBank/DDBJ whole genome shotgun (WGS) entry which is preliminary data.</text>
</comment>
<feature type="domain" description="Transglutaminase-like" evidence="3">
    <location>
        <begin position="531"/>
        <end position="608"/>
    </location>
</feature>
<dbReference type="InterPro" id="IPR038765">
    <property type="entry name" value="Papain-like_cys_pep_sf"/>
</dbReference>
<dbReference type="PANTHER" id="PTHR42736">
    <property type="entry name" value="PROTEIN-GLUTAMINE GAMMA-GLUTAMYLTRANSFERASE"/>
    <property type="match status" value="1"/>
</dbReference>
<feature type="transmembrane region" description="Helical" evidence="2">
    <location>
        <begin position="59"/>
        <end position="75"/>
    </location>
</feature>